<protein>
    <submittedName>
        <fullName evidence="6">Putative membrane protein</fullName>
    </submittedName>
</protein>
<dbReference type="PANTHER" id="PTHR36974:SF1">
    <property type="entry name" value="DOXX FAMILY MEMBRANE PROTEIN"/>
    <property type="match status" value="1"/>
</dbReference>
<reference evidence="6 7" key="1">
    <citation type="submission" date="2020-08" db="EMBL/GenBank/DDBJ databases">
        <title>Genomic Encyclopedia of Type Strains, Phase IV (KMG-IV): sequencing the most valuable type-strain genomes for metagenomic binning, comparative biology and taxonomic classification.</title>
        <authorList>
            <person name="Goeker M."/>
        </authorList>
    </citation>
    <scope>NUCLEOTIDE SEQUENCE [LARGE SCALE GENOMIC DNA]</scope>
    <source>
        <strain evidence="6 7">DSM 29007</strain>
    </source>
</reference>
<evidence type="ECO:0000313" key="6">
    <source>
        <dbReference type="EMBL" id="MBB6073931.1"/>
    </source>
</evidence>
<evidence type="ECO:0000256" key="3">
    <source>
        <dbReference type="ARBA" id="ARBA00022989"/>
    </source>
</evidence>
<dbReference type="InterPro" id="IPR032808">
    <property type="entry name" value="DoxX"/>
</dbReference>
<feature type="transmembrane region" description="Helical" evidence="5">
    <location>
        <begin position="37"/>
        <end position="55"/>
    </location>
</feature>
<evidence type="ECO:0000256" key="5">
    <source>
        <dbReference type="SAM" id="Phobius"/>
    </source>
</evidence>
<dbReference type="Proteomes" id="UP000582837">
    <property type="component" value="Unassembled WGS sequence"/>
</dbReference>
<accession>A0A841H6Z7</accession>
<evidence type="ECO:0000313" key="7">
    <source>
        <dbReference type="Proteomes" id="UP000582837"/>
    </source>
</evidence>
<dbReference type="AlphaFoldDB" id="A0A841H6Z7"/>
<dbReference type="PANTHER" id="PTHR36974">
    <property type="entry name" value="MEMBRANE PROTEIN-RELATED"/>
    <property type="match status" value="1"/>
</dbReference>
<dbReference type="RefSeq" id="WP_170035048.1">
    <property type="nucleotide sequence ID" value="NZ_JABDTL010000001.1"/>
</dbReference>
<comment type="subcellular location">
    <subcellularLocation>
        <location evidence="1">Membrane</location>
        <topology evidence="1">Multi-pass membrane protein</topology>
    </subcellularLocation>
</comment>
<comment type="caution">
    <text evidence="6">The sequence shown here is derived from an EMBL/GenBank/DDBJ whole genome shotgun (WGS) entry which is preliminary data.</text>
</comment>
<feature type="transmembrane region" description="Helical" evidence="5">
    <location>
        <begin position="101"/>
        <end position="117"/>
    </location>
</feature>
<evidence type="ECO:0000256" key="4">
    <source>
        <dbReference type="ARBA" id="ARBA00023136"/>
    </source>
</evidence>
<evidence type="ECO:0000256" key="2">
    <source>
        <dbReference type="ARBA" id="ARBA00022692"/>
    </source>
</evidence>
<sequence length="120" mass="12877">MSRVVLAAVFIVAGVLHFVITDQYVGVMPPWLPWHRGLVLVSGVAEIAGGAGLLVPRLRRAAGIGLILLLVAVAPANWQMYLNARAAGASATAQTLFLLRMPLQLVLIWCVGWAAGLRRR</sequence>
<keyword evidence="2 5" id="KW-0812">Transmembrane</keyword>
<dbReference type="EMBL" id="JACHIA010000033">
    <property type="protein sequence ID" value="MBB6073931.1"/>
    <property type="molecule type" value="Genomic_DNA"/>
</dbReference>
<organism evidence="6 7">
    <name type="scientific">Longimicrobium terrae</name>
    <dbReference type="NCBI Taxonomy" id="1639882"/>
    <lineage>
        <taxon>Bacteria</taxon>
        <taxon>Pseudomonadati</taxon>
        <taxon>Gemmatimonadota</taxon>
        <taxon>Longimicrobiia</taxon>
        <taxon>Longimicrobiales</taxon>
        <taxon>Longimicrobiaceae</taxon>
        <taxon>Longimicrobium</taxon>
    </lineage>
</organism>
<feature type="transmembrane region" description="Helical" evidence="5">
    <location>
        <begin position="62"/>
        <end position="81"/>
    </location>
</feature>
<dbReference type="GO" id="GO:0016020">
    <property type="term" value="C:membrane"/>
    <property type="evidence" value="ECO:0007669"/>
    <property type="project" value="UniProtKB-SubCell"/>
</dbReference>
<evidence type="ECO:0000256" key="1">
    <source>
        <dbReference type="ARBA" id="ARBA00004141"/>
    </source>
</evidence>
<keyword evidence="4 5" id="KW-0472">Membrane</keyword>
<gene>
    <name evidence="6" type="ORF">HNQ61_005612</name>
</gene>
<keyword evidence="7" id="KW-1185">Reference proteome</keyword>
<keyword evidence="3 5" id="KW-1133">Transmembrane helix</keyword>
<name>A0A841H6Z7_9BACT</name>
<proteinExistence type="predicted"/>
<dbReference type="Pfam" id="PF13564">
    <property type="entry name" value="DoxX_2"/>
    <property type="match status" value="1"/>
</dbReference>